<keyword evidence="6" id="KW-1185">Reference proteome</keyword>
<dbReference type="RefSeq" id="WP_184652768.1">
    <property type="nucleotide sequence ID" value="NZ_JACHFR010000002.1"/>
</dbReference>
<reference evidence="5 7" key="1">
    <citation type="submission" date="2018-08" db="EMBL/GenBank/DDBJ databases">
        <title>The first complete genome of Treponema rectale (CHPAT), a commensal spirochete of the bovine rectum.</title>
        <authorList>
            <person name="Staton G.J."/>
            <person name="Clegg S.R."/>
            <person name="Carter S.D."/>
            <person name="Radford A.D."/>
            <person name="Darby A."/>
            <person name="Hall N."/>
            <person name="Birtles R.J."/>
            <person name="Evans N.J."/>
        </authorList>
    </citation>
    <scope>NUCLEOTIDE SEQUENCE [LARGE SCALE GENOMIC DNA]</scope>
    <source>
        <strain evidence="5 7">CHPA</strain>
    </source>
</reference>
<keyword evidence="2" id="KW-0560">Oxidoreductase</keyword>
<dbReference type="AlphaFoldDB" id="A0A840SGS0"/>
<protein>
    <submittedName>
        <fullName evidence="4">Nitroreductase</fullName>
    </submittedName>
</protein>
<dbReference type="InterPro" id="IPR029479">
    <property type="entry name" value="Nitroreductase"/>
</dbReference>
<dbReference type="GO" id="GO:0016491">
    <property type="term" value="F:oxidoreductase activity"/>
    <property type="evidence" value="ECO:0007669"/>
    <property type="project" value="UniProtKB-KW"/>
</dbReference>
<evidence type="ECO:0000313" key="4">
    <source>
        <dbReference type="EMBL" id="MBB5219358.1"/>
    </source>
</evidence>
<dbReference type="Proteomes" id="UP000578697">
    <property type="component" value="Unassembled WGS sequence"/>
</dbReference>
<evidence type="ECO:0000313" key="5">
    <source>
        <dbReference type="EMBL" id="QOS40758.1"/>
    </source>
</evidence>
<comment type="similarity">
    <text evidence="1">Belongs to the nitroreductase family.</text>
</comment>
<feature type="domain" description="Nitroreductase" evidence="3">
    <location>
        <begin position="4"/>
        <end position="174"/>
    </location>
</feature>
<dbReference type="Gene3D" id="3.40.109.10">
    <property type="entry name" value="NADH Oxidase"/>
    <property type="match status" value="1"/>
</dbReference>
<evidence type="ECO:0000313" key="6">
    <source>
        <dbReference type="Proteomes" id="UP000578697"/>
    </source>
</evidence>
<evidence type="ECO:0000313" key="7">
    <source>
        <dbReference type="Proteomes" id="UP000593591"/>
    </source>
</evidence>
<dbReference type="Pfam" id="PF00881">
    <property type="entry name" value="Nitroreductase"/>
    <property type="match status" value="1"/>
</dbReference>
<dbReference type="KEGG" id="trc:DYE49_09980"/>
<dbReference type="PANTHER" id="PTHR43673">
    <property type="entry name" value="NAD(P)H NITROREDUCTASE YDGI-RELATED"/>
    <property type="match status" value="1"/>
</dbReference>
<dbReference type="PANTHER" id="PTHR43673:SF10">
    <property type="entry name" value="NADH DEHYDROGENASE_NAD(P)H NITROREDUCTASE XCC3605-RELATED"/>
    <property type="match status" value="1"/>
</dbReference>
<evidence type="ECO:0000256" key="2">
    <source>
        <dbReference type="ARBA" id="ARBA00023002"/>
    </source>
</evidence>
<name>A0A840SGS0_9SPIR</name>
<proteinExistence type="inferred from homology"/>
<accession>A0A840SGS0</accession>
<dbReference type="SUPFAM" id="SSF55469">
    <property type="entry name" value="FMN-dependent nitroreductase-like"/>
    <property type="match status" value="1"/>
</dbReference>
<dbReference type="Proteomes" id="UP000593591">
    <property type="component" value="Chromosome"/>
</dbReference>
<dbReference type="InterPro" id="IPR000415">
    <property type="entry name" value="Nitroreductase-like"/>
</dbReference>
<reference evidence="4 6" key="2">
    <citation type="submission" date="2020-08" db="EMBL/GenBank/DDBJ databases">
        <title>Genomic Encyclopedia of Type Strains, Phase IV (KMG-IV): sequencing the most valuable type-strain genomes for metagenomic binning, comparative biology and taxonomic classification.</title>
        <authorList>
            <person name="Goeker M."/>
        </authorList>
    </citation>
    <scope>NUCLEOTIDE SEQUENCE [LARGE SCALE GENOMIC DNA]</scope>
    <source>
        <strain evidence="4 6">DSM 103679</strain>
    </source>
</reference>
<sequence length="195" mass="21996">MSAIFKRRSIRKFTNKPVSKRILTKILEAGKAAPSAKNRQPWKFIVFSETEKDKLVDCMEKGILREEKSPLLPKSQNGIADAKNTLRIMKNAPVIIIVLNTNAISPFKSIDSDSRITEICDTLSIGASVENMLLRAKQLGIGSLWIANTFFSYTELTEFLNTDCQLVCAIALGYPDEKPKQRPRKADSEIIEFRF</sequence>
<gene>
    <name evidence="5" type="ORF">DYE49_09980</name>
    <name evidence="4" type="ORF">HNP77_001727</name>
</gene>
<dbReference type="EMBL" id="CP031517">
    <property type="protein sequence ID" value="QOS40758.1"/>
    <property type="molecule type" value="Genomic_DNA"/>
</dbReference>
<dbReference type="EMBL" id="JACHFR010000002">
    <property type="protein sequence ID" value="MBB5219358.1"/>
    <property type="molecule type" value="Genomic_DNA"/>
</dbReference>
<organism evidence="4 6">
    <name type="scientific">Treponema rectale</name>
    <dbReference type="NCBI Taxonomy" id="744512"/>
    <lineage>
        <taxon>Bacteria</taxon>
        <taxon>Pseudomonadati</taxon>
        <taxon>Spirochaetota</taxon>
        <taxon>Spirochaetia</taxon>
        <taxon>Spirochaetales</taxon>
        <taxon>Treponemataceae</taxon>
        <taxon>Treponema</taxon>
    </lineage>
</organism>
<evidence type="ECO:0000259" key="3">
    <source>
        <dbReference type="Pfam" id="PF00881"/>
    </source>
</evidence>
<evidence type="ECO:0000256" key="1">
    <source>
        <dbReference type="ARBA" id="ARBA00007118"/>
    </source>
</evidence>